<organism evidence="1">
    <name type="scientific">Amphimedon queenslandica</name>
    <name type="common">Sponge</name>
    <dbReference type="NCBI Taxonomy" id="400682"/>
    <lineage>
        <taxon>Eukaryota</taxon>
        <taxon>Metazoa</taxon>
        <taxon>Porifera</taxon>
        <taxon>Demospongiae</taxon>
        <taxon>Heteroscleromorpha</taxon>
        <taxon>Haplosclerida</taxon>
        <taxon>Niphatidae</taxon>
        <taxon>Amphimedon</taxon>
    </lineage>
</organism>
<dbReference type="EnsemblMetazoa" id="Aqu2.1.18212_001">
    <property type="protein sequence ID" value="Aqu2.1.18212_001"/>
    <property type="gene ID" value="Aqu2.1.18212"/>
</dbReference>
<dbReference type="InParanoid" id="A0A1X7TT82"/>
<dbReference type="AlphaFoldDB" id="A0A1X7TT82"/>
<evidence type="ECO:0000313" key="1">
    <source>
        <dbReference type="EnsemblMetazoa" id="Aqu2.1.18212_001"/>
    </source>
</evidence>
<proteinExistence type="predicted"/>
<name>A0A1X7TT82_AMPQE</name>
<accession>A0A1X7TT82</accession>
<sequence length="75" mass="8587">MNFVDAERVKKPSCGTEKDKGKRLNIRSAEYIIYDDGCHLKKYALHRSSITSTSNFILQLTIVVDKFHMKGQVVL</sequence>
<protein>
    <submittedName>
        <fullName evidence="1">Uncharacterized protein</fullName>
    </submittedName>
</protein>
<reference evidence="1" key="1">
    <citation type="submission" date="2017-05" db="UniProtKB">
        <authorList>
            <consortium name="EnsemblMetazoa"/>
        </authorList>
    </citation>
    <scope>IDENTIFICATION</scope>
</reference>